<dbReference type="EMBL" id="CP037940">
    <property type="protein sequence ID" value="QBO37076.1"/>
    <property type="molecule type" value="Genomic_DNA"/>
</dbReference>
<dbReference type="Pfam" id="PF00535">
    <property type="entry name" value="Glycos_transf_2"/>
    <property type="match status" value="1"/>
</dbReference>
<dbReference type="InterPro" id="IPR029044">
    <property type="entry name" value="Nucleotide-diphossugar_trans"/>
</dbReference>
<dbReference type="RefSeq" id="WP_133364153.1">
    <property type="nucleotide sequence ID" value="NZ_CP037940.1"/>
</dbReference>
<dbReference type="PANTHER" id="PTHR43630">
    <property type="entry name" value="POLY-BETA-1,6-N-ACETYL-D-GLUCOSAMINE SYNTHASE"/>
    <property type="match status" value="1"/>
</dbReference>
<comment type="similarity">
    <text evidence="1">Belongs to the glycosyltransferase 2 family.</text>
</comment>
<evidence type="ECO:0000256" key="2">
    <source>
        <dbReference type="ARBA" id="ARBA00022676"/>
    </source>
</evidence>
<dbReference type="SUPFAM" id="SSF53448">
    <property type="entry name" value="Nucleotide-diphospho-sugar transferases"/>
    <property type="match status" value="1"/>
</dbReference>
<evidence type="ECO:0000259" key="4">
    <source>
        <dbReference type="Pfam" id="PF00535"/>
    </source>
</evidence>
<dbReference type="PANTHER" id="PTHR43630:SF1">
    <property type="entry name" value="POLY-BETA-1,6-N-ACETYL-D-GLUCOSAMINE SYNTHASE"/>
    <property type="match status" value="1"/>
</dbReference>
<accession>A0A4P6YWB5</accession>
<dbReference type="GO" id="GO:0016757">
    <property type="term" value="F:glycosyltransferase activity"/>
    <property type="evidence" value="ECO:0007669"/>
    <property type="project" value="UniProtKB-KW"/>
</dbReference>
<evidence type="ECO:0000313" key="6">
    <source>
        <dbReference type="Proteomes" id="UP000292886"/>
    </source>
</evidence>
<sequence>MMKITILTTTYNRAKLLDKLYGSLQKQTNKNFEWLIIDDGSSDNTGEIVRSFQKKGDSFEIIYYVKKNGGKHTALNFSHGHITGDVVIIMDSDDILLPNAIERISDEWERLESVNSYGTITFEQQDENNNYLGRFPQKKFDGSELDYRFRNGVTGDFVETIRADIFKKFIFPEYVGEKFFPEGWLWTQVFLSYRTVDFDEVLAVGGYQEDGLTNDGRKMRIKSPHAMMDYYDVMMNLKLPFKLRIKSGIAFNTYAHFLKRNEIVKTKHRIMRAITYVPGVLIAWHWTKYKSER</sequence>
<reference evidence="6" key="1">
    <citation type="submission" date="2019-03" db="EMBL/GenBank/DDBJ databases">
        <title>Weissella sp. 26KH-42 Genome sequencing.</title>
        <authorList>
            <person name="Heo J."/>
            <person name="Kim S.-J."/>
            <person name="Kim J.-S."/>
            <person name="Hong S.-B."/>
            <person name="Kwon S.-W."/>
        </authorList>
    </citation>
    <scope>NUCLEOTIDE SEQUENCE [LARGE SCALE GENOMIC DNA]</scope>
    <source>
        <strain evidence="6">26KH-42</strain>
    </source>
</reference>
<protein>
    <submittedName>
        <fullName evidence="5">Glycosyltransferase family 2 protein</fullName>
    </submittedName>
</protein>
<dbReference type="KEGG" id="wei:EQG49_11740"/>
<evidence type="ECO:0000313" key="5">
    <source>
        <dbReference type="EMBL" id="QBO37076.1"/>
    </source>
</evidence>
<keyword evidence="3 5" id="KW-0808">Transferase</keyword>
<evidence type="ECO:0000256" key="1">
    <source>
        <dbReference type="ARBA" id="ARBA00006739"/>
    </source>
</evidence>
<organism evidence="5 6">
    <name type="scientific">Periweissella cryptocerci</name>
    <dbReference type="NCBI Taxonomy" id="2506420"/>
    <lineage>
        <taxon>Bacteria</taxon>
        <taxon>Bacillati</taxon>
        <taxon>Bacillota</taxon>
        <taxon>Bacilli</taxon>
        <taxon>Lactobacillales</taxon>
        <taxon>Lactobacillaceae</taxon>
        <taxon>Periweissella</taxon>
    </lineage>
</organism>
<dbReference type="InterPro" id="IPR001173">
    <property type="entry name" value="Glyco_trans_2-like"/>
</dbReference>
<dbReference type="OrthoDB" id="2151310at2"/>
<dbReference type="AlphaFoldDB" id="A0A4P6YWB5"/>
<keyword evidence="2" id="KW-0328">Glycosyltransferase</keyword>
<dbReference type="CDD" id="cd00761">
    <property type="entry name" value="Glyco_tranf_GTA_type"/>
    <property type="match status" value="1"/>
</dbReference>
<dbReference type="Gene3D" id="3.90.550.10">
    <property type="entry name" value="Spore Coat Polysaccharide Biosynthesis Protein SpsA, Chain A"/>
    <property type="match status" value="1"/>
</dbReference>
<gene>
    <name evidence="5" type="ORF">EQG49_11740</name>
</gene>
<name>A0A4P6YWB5_9LACO</name>
<evidence type="ECO:0000256" key="3">
    <source>
        <dbReference type="ARBA" id="ARBA00022679"/>
    </source>
</evidence>
<dbReference type="Proteomes" id="UP000292886">
    <property type="component" value="Chromosome"/>
</dbReference>
<proteinExistence type="inferred from homology"/>
<keyword evidence="6" id="KW-1185">Reference proteome</keyword>
<feature type="domain" description="Glycosyltransferase 2-like" evidence="4">
    <location>
        <begin position="5"/>
        <end position="161"/>
    </location>
</feature>